<evidence type="ECO:0000256" key="9">
    <source>
        <dbReference type="ARBA" id="ARBA00032792"/>
    </source>
</evidence>
<organism evidence="10 11">
    <name type="scientific">Candidatus Synechococcus spongiarum</name>
    <dbReference type="NCBI Taxonomy" id="431041"/>
    <lineage>
        <taxon>Bacteria</taxon>
        <taxon>Bacillati</taxon>
        <taxon>Cyanobacteriota</taxon>
        <taxon>Cyanophyceae</taxon>
        <taxon>Synechococcales</taxon>
        <taxon>Synechococcaceae</taxon>
        <taxon>Synechococcus</taxon>
    </lineage>
</organism>
<dbReference type="Pfam" id="PF11910">
    <property type="entry name" value="NdhO"/>
    <property type="match status" value="1"/>
</dbReference>
<keyword evidence="3" id="KW-0521">NADP</keyword>
<evidence type="ECO:0000313" key="11">
    <source>
        <dbReference type="Proteomes" id="UP000182631"/>
    </source>
</evidence>
<keyword evidence="5" id="KW-1278">Translocase</keyword>
<keyword evidence="2" id="KW-0874">Quinone</keyword>
<dbReference type="GO" id="GO:0048038">
    <property type="term" value="F:quinone binding"/>
    <property type="evidence" value="ECO:0007669"/>
    <property type="project" value="UniProtKB-KW"/>
</dbReference>
<keyword evidence="11" id="KW-1185">Reference proteome</keyword>
<dbReference type="RefSeq" id="WP_074457780.1">
    <property type="nucleotide sequence ID" value="NZ_FITM01000148.1"/>
</dbReference>
<name>A0A165AGQ3_9SYNE</name>
<evidence type="ECO:0000256" key="6">
    <source>
        <dbReference type="ARBA" id="ARBA00023027"/>
    </source>
</evidence>
<sequence length="86" mass="9492">MAPTDSPPAADKARSPLKLKKGSLVKVDRHAYMADASRAASDPEPPDYLFIGPGELLQVKTDVVLIRWRPPVPDVWLPVEVLSLYK</sequence>
<accession>A0A165AGQ3</accession>
<protein>
    <recommendedName>
        <fullName evidence="9">NDH-1 subunit O</fullName>
    </recommendedName>
    <alternativeName>
        <fullName evidence="8">NDH-O</fullName>
    </alternativeName>
</protein>
<evidence type="ECO:0000256" key="5">
    <source>
        <dbReference type="ARBA" id="ARBA00022967"/>
    </source>
</evidence>
<reference evidence="11" key="1">
    <citation type="submission" date="2016-02" db="EMBL/GenBank/DDBJ databases">
        <authorList>
            <person name="liu f."/>
        </authorList>
    </citation>
    <scope>NUCLEOTIDE SEQUENCE [LARGE SCALE GENOMIC DNA]</scope>
</reference>
<dbReference type="InterPro" id="IPR020905">
    <property type="entry name" value="NdhO"/>
</dbReference>
<evidence type="ECO:0000313" key="10">
    <source>
        <dbReference type="EMBL" id="SAY39305.1"/>
    </source>
</evidence>
<proteinExistence type="predicted"/>
<evidence type="ECO:0000256" key="1">
    <source>
        <dbReference type="ARBA" id="ARBA00022448"/>
    </source>
</evidence>
<evidence type="ECO:0000256" key="4">
    <source>
        <dbReference type="ARBA" id="ARBA00022957"/>
    </source>
</evidence>
<dbReference type="EMBL" id="FITM01000148">
    <property type="protein sequence ID" value="SAY39305.1"/>
    <property type="molecule type" value="Genomic_DNA"/>
</dbReference>
<gene>
    <name evidence="10" type="ORF">FLM9_1374</name>
</gene>
<dbReference type="OrthoDB" id="426633at2"/>
<dbReference type="GO" id="GO:0016655">
    <property type="term" value="F:oxidoreductase activity, acting on NAD(P)H, quinone or similar compound as acceptor"/>
    <property type="evidence" value="ECO:0007669"/>
    <property type="project" value="InterPro"/>
</dbReference>
<keyword evidence="1" id="KW-0813">Transport</keyword>
<dbReference type="Proteomes" id="UP000182631">
    <property type="component" value="Unassembled WGS sequence"/>
</dbReference>
<evidence type="ECO:0000256" key="8">
    <source>
        <dbReference type="ARBA" id="ARBA00031570"/>
    </source>
</evidence>
<evidence type="ECO:0000256" key="3">
    <source>
        <dbReference type="ARBA" id="ARBA00022857"/>
    </source>
</evidence>
<evidence type="ECO:0000256" key="2">
    <source>
        <dbReference type="ARBA" id="ARBA00022719"/>
    </source>
</evidence>
<keyword evidence="6" id="KW-0520">NAD</keyword>
<dbReference type="GO" id="GO:0005886">
    <property type="term" value="C:plasma membrane"/>
    <property type="evidence" value="ECO:0007669"/>
    <property type="project" value="InterPro"/>
</dbReference>
<keyword evidence="4" id="KW-0618">Plastoquinone</keyword>
<dbReference type="AlphaFoldDB" id="A0A165AGQ3"/>
<keyword evidence="7" id="KW-0472">Membrane</keyword>
<evidence type="ECO:0000256" key="7">
    <source>
        <dbReference type="ARBA" id="ARBA00023136"/>
    </source>
</evidence>